<dbReference type="InterPro" id="IPR029044">
    <property type="entry name" value="Nucleotide-diphossugar_trans"/>
</dbReference>
<comment type="caution">
    <text evidence="1">The sequence shown here is derived from an EMBL/GenBank/DDBJ whole genome shotgun (WGS) entry which is preliminary data.</text>
</comment>
<sequence length="288" mass="34099">MLTTFFTHYNIRFQKKHRLKTLLQLACNMVLCRVWQIKKRILGIHHPVVHLYAVCWNEEKIIPFFLIHYNEFVDHYYIYDNYSDDTTDSLLSAQSNITVLKYDTGGTFNDLAHQQIKNNAWKQSRGKADFVIVCDMDEFLYHPEIKSFLTVHLTNKSIFQPHGFEMISAYYPDATKSITQSVKTGFPSHYFNKMILFDPHRITEINFKPGAHEAYPEGIVKISQYDELKLLHYKNLGIEYMLNRINMYRKRLSQVNRELEMGLQYEHENQAIIEEFQRNLHVAAPVIP</sequence>
<protein>
    <recommendedName>
        <fullName evidence="3">Glycosyl transferase family 2</fullName>
    </recommendedName>
</protein>
<gene>
    <name evidence="1" type="ORF">FHX64_002606</name>
</gene>
<dbReference type="RefSeq" id="WP_183414155.1">
    <property type="nucleotide sequence ID" value="NZ_JACHYB010000002.1"/>
</dbReference>
<proteinExistence type="predicted"/>
<name>A0A7W5DTE4_9PORP</name>
<dbReference type="Proteomes" id="UP000544222">
    <property type="component" value="Unassembled WGS sequence"/>
</dbReference>
<evidence type="ECO:0000313" key="2">
    <source>
        <dbReference type="Proteomes" id="UP000544222"/>
    </source>
</evidence>
<reference evidence="1 2" key="1">
    <citation type="submission" date="2020-08" db="EMBL/GenBank/DDBJ databases">
        <title>Genomic Encyclopedia of Type Strains, Phase IV (KMG-IV): sequencing the most valuable type-strain genomes for metagenomic binning, comparative biology and taxonomic classification.</title>
        <authorList>
            <person name="Goeker M."/>
        </authorList>
    </citation>
    <scope>NUCLEOTIDE SEQUENCE [LARGE SCALE GENOMIC DNA]</scope>
    <source>
        <strain evidence="1 2">DSM 27471</strain>
    </source>
</reference>
<evidence type="ECO:0000313" key="1">
    <source>
        <dbReference type="EMBL" id="MBB3188408.1"/>
    </source>
</evidence>
<dbReference type="SUPFAM" id="SSF53448">
    <property type="entry name" value="Nucleotide-diphospho-sugar transferases"/>
    <property type="match status" value="1"/>
</dbReference>
<organism evidence="1 2">
    <name type="scientific">Microbacter margulisiae</name>
    <dbReference type="NCBI Taxonomy" id="1350067"/>
    <lineage>
        <taxon>Bacteria</taxon>
        <taxon>Pseudomonadati</taxon>
        <taxon>Bacteroidota</taxon>
        <taxon>Bacteroidia</taxon>
        <taxon>Bacteroidales</taxon>
        <taxon>Porphyromonadaceae</taxon>
        <taxon>Microbacter</taxon>
    </lineage>
</organism>
<evidence type="ECO:0008006" key="3">
    <source>
        <dbReference type="Google" id="ProtNLM"/>
    </source>
</evidence>
<dbReference type="EMBL" id="JACHYB010000002">
    <property type="protein sequence ID" value="MBB3188408.1"/>
    <property type="molecule type" value="Genomic_DNA"/>
</dbReference>
<keyword evidence="2" id="KW-1185">Reference proteome</keyword>
<dbReference type="AlphaFoldDB" id="A0A7W5DTE4"/>
<accession>A0A7W5DTE4</accession>
<dbReference type="Pfam" id="PF13704">
    <property type="entry name" value="Glyco_tranf_2_4"/>
    <property type="match status" value="1"/>
</dbReference>